<name>A0A4Z1FK52_9HELO</name>
<evidence type="ECO:0000313" key="1">
    <source>
        <dbReference type="EMBL" id="TGO23768.1"/>
    </source>
</evidence>
<accession>A0A4Z1FK52</accession>
<organism evidence="1 2">
    <name type="scientific">Botrytis paeoniae</name>
    <dbReference type="NCBI Taxonomy" id="278948"/>
    <lineage>
        <taxon>Eukaryota</taxon>
        <taxon>Fungi</taxon>
        <taxon>Dikarya</taxon>
        <taxon>Ascomycota</taxon>
        <taxon>Pezizomycotina</taxon>
        <taxon>Leotiomycetes</taxon>
        <taxon>Helotiales</taxon>
        <taxon>Sclerotiniaceae</taxon>
        <taxon>Botrytis</taxon>
    </lineage>
</organism>
<dbReference type="Proteomes" id="UP000297910">
    <property type="component" value="Unassembled WGS sequence"/>
</dbReference>
<keyword evidence="2" id="KW-1185">Reference proteome</keyword>
<dbReference type="AlphaFoldDB" id="A0A4Z1FK52"/>
<sequence>MSTEVEGPPLWCHSESAYLASITMHTADGKEVTINPRSVMHQMTIEQVKHHLGGVTFAQDPWPIREYTSQSIEQQWRRIQVAREAAETARKEAEVAREAAAIARRVAELAYKAAKIAREAADRLAVEEATQKLQNKNRFILPSMFSIAPDDTDIEMPAEWQREVEEMMAPLKQKLAEEDRAKATQYQSAVAAADQVLGADFWTQCQEDVDME</sequence>
<dbReference type="EMBL" id="PQXI01000122">
    <property type="protein sequence ID" value="TGO23768.1"/>
    <property type="molecule type" value="Genomic_DNA"/>
</dbReference>
<evidence type="ECO:0000313" key="2">
    <source>
        <dbReference type="Proteomes" id="UP000297910"/>
    </source>
</evidence>
<reference evidence="1 2" key="1">
    <citation type="submission" date="2017-12" db="EMBL/GenBank/DDBJ databases">
        <title>Comparative genomics of Botrytis spp.</title>
        <authorList>
            <person name="Valero-Jimenez C.A."/>
            <person name="Tapia P."/>
            <person name="Veloso J."/>
            <person name="Silva-Moreno E."/>
            <person name="Staats M."/>
            <person name="Valdes J.H."/>
            <person name="Van Kan J.A.L."/>
        </authorList>
    </citation>
    <scope>NUCLEOTIDE SEQUENCE [LARGE SCALE GENOMIC DNA]</scope>
    <source>
        <strain evidence="1 2">Bp0003</strain>
    </source>
</reference>
<proteinExistence type="predicted"/>
<comment type="caution">
    <text evidence="1">The sequence shown here is derived from an EMBL/GenBank/DDBJ whole genome shotgun (WGS) entry which is preliminary data.</text>
</comment>
<gene>
    <name evidence="1" type="ORF">BPAE_0122g00240</name>
</gene>
<protein>
    <submittedName>
        <fullName evidence="1">Uncharacterized protein</fullName>
    </submittedName>
</protein>